<dbReference type="EMBL" id="CP069106">
    <property type="protein sequence ID" value="QSS57047.1"/>
    <property type="molecule type" value="Genomic_DNA"/>
</dbReference>
<sequence length="83" mass="9448">MGPLAISSVCWNGVGRQDTHIYSIKLYPYNYSTWILHCWLLIVSKIHCTSPTMASGSLEGFIQFLEFGHFSLPCSWGRDSFFP</sequence>
<evidence type="ECO:0000313" key="1">
    <source>
        <dbReference type="EMBL" id="QSS57047.1"/>
    </source>
</evidence>
<evidence type="ECO:0000313" key="2">
    <source>
        <dbReference type="Proteomes" id="UP000663419"/>
    </source>
</evidence>
<organism evidence="1 2">
    <name type="scientific">Ajellomyces capsulatus (strain H88)</name>
    <name type="common">Darling's disease fungus</name>
    <name type="synonym">Histoplasma capsulatum</name>
    <dbReference type="NCBI Taxonomy" id="544711"/>
    <lineage>
        <taxon>Eukaryota</taxon>
        <taxon>Fungi</taxon>
        <taxon>Dikarya</taxon>
        <taxon>Ascomycota</taxon>
        <taxon>Pezizomycotina</taxon>
        <taxon>Eurotiomycetes</taxon>
        <taxon>Eurotiomycetidae</taxon>
        <taxon>Onygenales</taxon>
        <taxon>Ajellomycetaceae</taxon>
        <taxon>Histoplasma</taxon>
    </lineage>
</organism>
<accession>A0A8A1LYN8</accession>
<dbReference type="Proteomes" id="UP000663419">
    <property type="component" value="Chromosome 5"/>
</dbReference>
<proteinExistence type="predicted"/>
<dbReference type="AlphaFoldDB" id="A0A8A1LYN8"/>
<protein>
    <submittedName>
        <fullName evidence="1">Uncharacterized protein</fullName>
    </submittedName>
</protein>
<name>A0A8A1LYN8_AJEC8</name>
<dbReference type="VEuPathDB" id="FungiDB:I7I53_05436"/>
<reference evidence="1" key="1">
    <citation type="submission" date="2021-01" db="EMBL/GenBank/DDBJ databases">
        <title>Chromosome-level genome assembly of a human fungal pathogen reveals clustering of transcriptionally co-regulated genes.</title>
        <authorList>
            <person name="Voorhies M."/>
            <person name="Cohen S."/>
            <person name="Shea T.P."/>
            <person name="Petrus S."/>
            <person name="Munoz J.F."/>
            <person name="Poplawski S."/>
            <person name="Goldman W.E."/>
            <person name="Michael T."/>
            <person name="Cuomo C.A."/>
            <person name="Sil A."/>
            <person name="Beyhan S."/>
        </authorList>
    </citation>
    <scope>NUCLEOTIDE SEQUENCE</scope>
    <source>
        <strain evidence="1">H88</strain>
    </source>
</reference>
<gene>
    <name evidence="1" type="ORF">I7I53_05436</name>
</gene>